<protein>
    <submittedName>
        <fullName evidence="1">Uncharacterized protein</fullName>
    </submittedName>
</protein>
<reference evidence="2" key="1">
    <citation type="submission" date="2018-12" db="EMBL/GenBank/DDBJ databases">
        <title>Tengunoibacter tsumagoiensis gen. nov., sp. nov., Dictyobacter kobayashii sp. nov., D. alpinus sp. nov., and D. joshuensis sp. nov. and description of Dictyobacteraceae fam. nov. within the order Ktedonobacterales isolated from Tengu-no-mugimeshi.</title>
        <authorList>
            <person name="Wang C.M."/>
            <person name="Zheng Y."/>
            <person name="Sakai Y."/>
            <person name="Toyoda A."/>
            <person name="Minakuchi Y."/>
            <person name="Abe K."/>
            <person name="Yokota A."/>
            <person name="Yabe S."/>
        </authorList>
    </citation>
    <scope>NUCLEOTIDE SEQUENCE [LARGE SCALE GENOMIC DNA]</scope>
    <source>
        <strain evidence="2">Uno16</strain>
    </source>
</reference>
<accession>A0A402BGR3</accession>
<proteinExistence type="predicted"/>
<comment type="caution">
    <text evidence="1">The sequence shown here is derived from an EMBL/GenBank/DDBJ whole genome shotgun (WGS) entry which is preliminary data.</text>
</comment>
<organism evidence="1 2">
    <name type="scientific">Dictyobacter alpinus</name>
    <dbReference type="NCBI Taxonomy" id="2014873"/>
    <lineage>
        <taxon>Bacteria</taxon>
        <taxon>Bacillati</taxon>
        <taxon>Chloroflexota</taxon>
        <taxon>Ktedonobacteria</taxon>
        <taxon>Ktedonobacterales</taxon>
        <taxon>Dictyobacteraceae</taxon>
        <taxon>Dictyobacter</taxon>
    </lineage>
</organism>
<dbReference type="EMBL" id="BIFT01000002">
    <property type="protein sequence ID" value="GCE30614.1"/>
    <property type="molecule type" value="Genomic_DNA"/>
</dbReference>
<sequence>MGCRSTEITKVIVVLQAFSADATKRFLSPVEQEENEQEGCYAAEKYCQVNVADKG</sequence>
<evidence type="ECO:0000313" key="1">
    <source>
        <dbReference type="EMBL" id="GCE30614.1"/>
    </source>
</evidence>
<evidence type="ECO:0000313" key="2">
    <source>
        <dbReference type="Proteomes" id="UP000287171"/>
    </source>
</evidence>
<dbReference type="Proteomes" id="UP000287171">
    <property type="component" value="Unassembled WGS sequence"/>
</dbReference>
<dbReference type="AlphaFoldDB" id="A0A402BGR3"/>
<keyword evidence="2" id="KW-1185">Reference proteome</keyword>
<gene>
    <name evidence="1" type="ORF">KDA_60980</name>
</gene>
<name>A0A402BGR3_9CHLR</name>